<organism evidence="2 3">
    <name type="scientific">Adineta steineri</name>
    <dbReference type="NCBI Taxonomy" id="433720"/>
    <lineage>
        <taxon>Eukaryota</taxon>
        <taxon>Metazoa</taxon>
        <taxon>Spiralia</taxon>
        <taxon>Gnathifera</taxon>
        <taxon>Rotifera</taxon>
        <taxon>Eurotatoria</taxon>
        <taxon>Bdelloidea</taxon>
        <taxon>Adinetida</taxon>
        <taxon>Adinetidae</taxon>
        <taxon>Adineta</taxon>
    </lineage>
</organism>
<protein>
    <submittedName>
        <fullName evidence="2">Uncharacterized protein</fullName>
    </submittedName>
</protein>
<dbReference type="Proteomes" id="UP000663860">
    <property type="component" value="Unassembled WGS sequence"/>
</dbReference>
<evidence type="ECO:0000313" key="3">
    <source>
        <dbReference type="Proteomes" id="UP000663868"/>
    </source>
</evidence>
<evidence type="ECO:0000313" key="1">
    <source>
        <dbReference type="EMBL" id="CAF1354420.1"/>
    </source>
</evidence>
<dbReference type="AlphaFoldDB" id="A0A819S8L1"/>
<name>A0A819S8L1_9BILA</name>
<proteinExistence type="predicted"/>
<dbReference type="EMBL" id="CAJOBB010003795">
    <property type="protein sequence ID" value="CAF4059274.1"/>
    <property type="molecule type" value="Genomic_DNA"/>
</dbReference>
<dbReference type="EMBL" id="CAJNOE010000895">
    <property type="protein sequence ID" value="CAF1354420.1"/>
    <property type="molecule type" value="Genomic_DNA"/>
</dbReference>
<evidence type="ECO:0000313" key="2">
    <source>
        <dbReference type="EMBL" id="CAF4059274.1"/>
    </source>
</evidence>
<accession>A0A819S8L1</accession>
<gene>
    <name evidence="1" type="ORF">IZO911_LOCUS36955</name>
    <name evidence="2" type="ORF">KXQ929_LOCUS32034</name>
</gene>
<reference evidence="2" key="1">
    <citation type="submission" date="2021-02" db="EMBL/GenBank/DDBJ databases">
        <authorList>
            <person name="Nowell W R."/>
        </authorList>
    </citation>
    <scope>NUCLEOTIDE SEQUENCE</scope>
</reference>
<comment type="caution">
    <text evidence="2">The sequence shown here is derived from an EMBL/GenBank/DDBJ whole genome shotgun (WGS) entry which is preliminary data.</text>
</comment>
<dbReference type="Proteomes" id="UP000663868">
    <property type="component" value="Unassembled WGS sequence"/>
</dbReference>
<sequence>MFQPAFGTKHFCANMWQSAAAVSKTTGMCSTGACSSDRGLVDPSYNPNSKISLSEARQICQLHYGQYLNRLSQRRSPQQRNARYNGTIKAVFDQCLFDVTSTGMASAALSGLEVLMVEEITTDAVTLDDIATSFKKNIGNEIAVLATTIREAEVQVERFLKQSI</sequence>